<gene>
    <name evidence="1" type="ORF">G4V39_04535</name>
</gene>
<dbReference type="RefSeq" id="WP_166031805.1">
    <property type="nucleotide sequence ID" value="NZ_CP048877.1"/>
</dbReference>
<evidence type="ECO:0000313" key="1">
    <source>
        <dbReference type="EMBL" id="QIJ71587.1"/>
    </source>
</evidence>
<keyword evidence="2" id="KW-1185">Reference proteome</keyword>
<accession>A0A6G7PVH1</accession>
<dbReference type="EMBL" id="CP048877">
    <property type="protein sequence ID" value="QIJ71587.1"/>
    <property type="molecule type" value="Genomic_DNA"/>
</dbReference>
<proteinExistence type="predicted"/>
<name>A0A6G7PVH1_9BACT</name>
<protein>
    <submittedName>
        <fullName evidence="1">Uncharacterized protein</fullName>
    </submittedName>
</protein>
<reference evidence="1 2" key="1">
    <citation type="submission" date="2020-02" db="EMBL/GenBank/DDBJ databases">
        <title>Genome analysis of Thermosulfuriphilus ammonigenes ST65T, an anaerobic thermophilic chemolithoautotrophic bacterium isolated from a deep-sea hydrothermal vent.</title>
        <authorList>
            <person name="Slobodkina G."/>
            <person name="Allioux M."/>
            <person name="Merkel A."/>
            <person name="Alain K."/>
            <person name="Jebbar M."/>
            <person name="Slobodkin A."/>
        </authorList>
    </citation>
    <scope>NUCLEOTIDE SEQUENCE [LARGE SCALE GENOMIC DNA]</scope>
    <source>
        <strain evidence="1 2">ST65</strain>
    </source>
</reference>
<dbReference type="AlphaFoldDB" id="A0A6G7PVH1"/>
<dbReference type="KEGG" id="tav:G4V39_04535"/>
<sequence length="209" mass="24128">MPEHIHFKNGRIFIQDARDFNKIKENMPSTPLVLKPHGSIHFYPIKPETAKLINIHWVALHPRFDIGFNPQTMQRDIPDVLSWHFINPVPLIVPPIINKDGYIKNNYCKKIFKLVANELMQAEKIISLGFSIPRSDLHVASLLHIVATNKNFGYKSIGIVYKKSKTDTTPENWIRIFGEKSVDILEENGIPIASTEEFENFWNKLIAFI</sequence>
<dbReference type="Proteomes" id="UP000502179">
    <property type="component" value="Chromosome"/>
</dbReference>
<evidence type="ECO:0000313" key="2">
    <source>
        <dbReference type="Proteomes" id="UP000502179"/>
    </source>
</evidence>
<organism evidence="1 2">
    <name type="scientific">Thermosulfuriphilus ammonigenes</name>
    <dbReference type="NCBI Taxonomy" id="1936021"/>
    <lineage>
        <taxon>Bacteria</taxon>
        <taxon>Pseudomonadati</taxon>
        <taxon>Thermodesulfobacteriota</taxon>
        <taxon>Thermodesulfobacteria</taxon>
        <taxon>Thermodesulfobacteriales</taxon>
        <taxon>Thermodesulfobacteriaceae</taxon>
        <taxon>Thermosulfuriphilus</taxon>
    </lineage>
</organism>